<name>A0A0F9KL25_9ZZZZ</name>
<dbReference type="EMBL" id="LAZR01008971">
    <property type="protein sequence ID" value="KKM75471.1"/>
    <property type="molecule type" value="Genomic_DNA"/>
</dbReference>
<sequence length="66" mass="7612">MCPIYGGMDTNKGFKELRIRDFPSELHHILGVLCKLDEVSIRERVIELVEEHNATHKHSKSIKALK</sequence>
<gene>
    <name evidence="1" type="ORF">LCGC14_1389930</name>
</gene>
<reference evidence="1" key="1">
    <citation type="journal article" date="2015" name="Nature">
        <title>Complex archaea that bridge the gap between prokaryotes and eukaryotes.</title>
        <authorList>
            <person name="Spang A."/>
            <person name="Saw J.H."/>
            <person name="Jorgensen S.L."/>
            <person name="Zaremba-Niedzwiedzka K."/>
            <person name="Martijn J."/>
            <person name="Lind A.E."/>
            <person name="van Eijk R."/>
            <person name="Schleper C."/>
            <person name="Guy L."/>
            <person name="Ettema T.J."/>
        </authorList>
    </citation>
    <scope>NUCLEOTIDE SEQUENCE</scope>
</reference>
<organism evidence="1">
    <name type="scientific">marine sediment metagenome</name>
    <dbReference type="NCBI Taxonomy" id="412755"/>
    <lineage>
        <taxon>unclassified sequences</taxon>
        <taxon>metagenomes</taxon>
        <taxon>ecological metagenomes</taxon>
    </lineage>
</organism>
<proteinExistence type="predicted"/>
<comment type="caution">
    <text evidence="1">The sequence shown here is derived from an EMBL/GenBank/DDBJ whole genome shotgun (WGS) entry which is preliminary data.</text>
</comment>
<accession>A0A0F9KL25</accession>
<dbReference type="AlphaFoldDB" id="A0A0F9KL25"/>
<protein>
    <submittedName>
        <fullName evidence="1">Uncharacterized protein</fullName>
    </submittedName>
</protein>
<evidence type="ECO:0000313" key="1">
    <source>
        <dbReference type="EMBL" id="KKM75471.1"/>
    </source>
</evidence>